<keyword evidence="9" id="KW-1185">Reference proteome</keyword>
<evidence type="ECO:0000256" key="2">
    <source>
        <dbReference type="ARBA" id="ARBA00022741"/>
    </source>
</evidence>
<evidence type="ECO:0000256" key="4">
    <source>
        <dbReference type="ARBA" id="ARBA00022840"/>
    </source>
</evidence>
<feature type="compositionally biased region" description="Basic and acidic residues" evidence="6">
    <location>
        <begin position="15"/>
        <end position="27"/>
    </location>
</feature>
<dbReference type="PROSITE" id="PS00108">
    <property type="entry name" value="PROTEIN_KINASE_ST"/>
    <property type="match status" value="1"/>
</dbReference>
<evidence type="ECO:0000313" key="8">
    <source>
        <dbReference type="EMBL" id="NNJ27092.1"/>
    </source>
</evidence>
<evidence type="ECO:0000256" key="5">
    <source>
        <dbReference type="PROSITE-ProRule" id="PRU10141"/>
    </source>
</evidence>
<evidence type="ECO:0000313" key="9">
    <source>
        <dbReference type="Proteomes" id="UP000609651"/>
    </source>
</evidence>
<dbReference type="EMBL" id="WTPX01000120">
    <property type="protein sequence ID" value="NNJ27092.1"/>
    <property type="molecule type" value="Genomic_DNA"/>
</dbReference>
<dbReference type="InterPro" id="IPR017441">
    <property type="entry name" value="Protein_kinase_ATP_BS"/>
</dbReference>
<keyword evidence="3 8" id="KW-0418">Kinase</keyword>
<dbReference type="PROSITE" id="PS00107">
    <property type="entry name" value="PROTEIN_KINASE_ATP"/>
    <property type="match status" value="1"/>
</dbReference>
<dbReference type="Proteomes" id="UP000609651">
    <property type="component" value="Unassembled WGS sequence"/>
</dbReference>
<proteinExistence type="predicted"/>
<dbReference type="GO" id="GO:0004674">
    <property type="term" value="F:protein serine/threonine kinase activity"/>
    <property type="evidence" value="ECO:0007669"/>
    <property type="project" value="UniProtKB-EC"/>
</dbReference>
<organism evidence="8 9">
    <name type="scientific">Alienimonas chondri</name>
    <dbReference type="NCBI Taxonomy" id="2681879"/>
    <lineage>
        <taxon>Bacteria</taxon>
        <taxon>Pseudomonadati</taxon>
        <taxon>Planctomycetota</taxon>
        <taxon>Planctomycetia</taxon>
        <taxon>Planctomycetales</taxon>
        <taxon>Planctomycetaceae</taxon>
        <taxon>Alienimonas</taxon>
    </lineage>
</organism>
<reference evidence="8 9" key="1">
    <citation type="journal article" date="2020" name="Syst. Appl. Microbiol.">
        <title>Alienimonas chondri sp. nov., a novel planctomycete isolated from the biofilm of the red alga Chondrus crispus.</title>
        <authorList>
            <person name="Vitorino I."/>
            <person name="Albuquerque L."/>
            <person name="Wiegand S."/>
            <person name="Kallscheuer N."/>
            <person name="da Costa M.S."/>
            <person name="Lobo-da-Cunha A."/>
            <person name="Jogler C."/>
            <person name="Lage O.M."/>
        </authorList>
    </citation>
    <scope>NUCLEOTIDE SEQUENCE [LARGE SCALE GENOMIC DNA]</scope>
    <source>
        <strain evidence="8 9">LzC2</strain>
    </source>
</reference>
<evidence type="ECO:0000256" key="1">
    <source>
        <dbReference type="ARBA" id="ARBA00022679"/>
    </source>
</evidence>
<evidence type="ECO:0000256" key="3">
    <source>
        <dbReference type="ARBA" id="ARBA00022777"/>
    </source>
</evidence>
<keyword evidence="2 5" id="KW-0547">Nucleotide-binding</keyword>
<dbReference type="InterPro" id="IPR000719">
    <property type="entry name" value="Prot_kinase_dom"/>
</dbReference>
<dbReference type="EC" id="2.7.11.1" evidence="8"/>
<feature type="domain" description="Protein kinase" evidence="7">
    <location>
        <begin position="197"/>
        <end position="583"/>
    </location>
</feature>
<keyword evidence="4 5" id="KW-0067">ATP-binding</keyword>
<gene>
    <name evidence="8" type="primary">pknD_16</name>
    <name evidence="8" type="ORF">LzC2_31890</name>
</gene>
<dbReference type="SMART" id="SM00220">
    <property type="entry name" value="S_TKc"/>
    <property type="match status" value="1"/>
</dbReference>
<feature type="binding site" evidence="5">
    <location>
        <position position="235"/>
    </location>
    <ligand>
        <name>ATP</name>
        <dbReference type="ChEBI" id="CHEBI:30616"/>
    </ligand>
</feature>
<dbReference type="PANTHER" id="PTHR43289:SF6">
    <property type="entry name" value="SERINE_THREONINE-PROTEIN KINASE NEKL-3"/>
    <property type="match status" value="1"/>
</dbReference>
<evidence type="ECO:0000259" key="7">
    <source>
        <dbReference type="PROSITE" id="PS50011"/>
    </source>
</evidence>
<dbReference type="SUPFAM" id="SSF56112">
    <property type="entry name" value="Protein kinase-like (PK-like)"/>
    <property type="match status" value="1"/>
</dbReference>
<dbReference type="Pfam" id="PF00069">
    <property type="entry name" value="Pkinase"/>
    <property type="match status" value="2"/>
</dbReference>
<dbReference type="Gene3D" id="1.10.510.10">
    <property type="entry name" value="Transferase(Phosphotransferase) domain 1"/>
    <property type="match status" value="2"/>
</dbReference>
<dbReference type="Gene3D" id="3.30.200.20">
    <property type="entry name" value="Phosphorylase Kinase, domain 1"/>
    <property type="match status" value="1"/>
</dbReference>
<dbReference type="PANTHER" id="PTHR43289">
    <property type="entry name" value="MITOGEN-ACTIVATED PROTEIN KINASE KINASE KINASE 20-RELATED"/>
    <property type="match status" value="1"/>
</dbReference>
<name>A0ABX1VIN0_9PLAN</name>
<dbReference type="PROSITE" id="PS50011">
    <property type="entry name" value="PROTEIN_KINASE_DOM"/>
    <property type="match status" value="1"/>
</dbReference>
<keyword evidence="1 8" id="KW-0808">Transferase</keyword>
<feature type="region of interest" description="Disordered" evidence="6">
    <location>
        <begin position="606"/>
        <end position="629"/>
    </location>
</feature>
<dbReference type="InterPro" id="IPR011009">
    <property type="entry name" value="Kinase-like_dom_sf"/>
</dbReference>
<dbReference type="InterPro" id="IPR008271">
    <property type="entry name" value="Ser/Thr_kinase_AS"/>
</dbReference>
<feature type="region of interest" description="Disordered" evidence="6">
    <location>
        <begin position="1"/>
        <end position="52"/>
    </location>
</feature>
<protein>
    <submittedName>
        <fullName evidence="8">Serine/threonine-protein kinase PknD</fullName>
        <ecNumber evidence="8">2.7.11.1</ecNumber>
    </submittedName>
</protein>
<sequence length="646" mass="70424">MDFSQPPDDVSASPSHDRPASAKRPESAEAALRSASGSKPKPKHGPDEIGKSRWARLERLADRFEQTWDAGQGRGIEEALGAAPRQDRLELLHVLIGLDAERRRIAGVAVEAKDYLGRFDHLLTVRSARDGSLTPGAGAAPTEEEVRYLIAPHIPTTICPHDQTLDDRAQRDAAIRSSRLAERPPALPPHLKIEPSYGNSGLLGRGGMGAVWAARDLREVHIEGRSSRGRIVAVKALLPGAAADSQLLSRFAREAAILHAFGDPAVPRFYEYRPPTRHEDAHIITDLIVGETFERLLDSRRRLGRAGCDALGTGNGRLRMFRKIVQTVARAHARGVIHRDIKPSNMMVRVADAKGRRRVFLLDFGMACMSGLPADPCDEHGRLIADSFDVDALMEDWTLTQTSDGRLHAPAVSQTETDNVGFTVIMDETSAEPSVTEADQTFMLRSAALADSADFVLPPAPQSRPLGATRLLDGRTAPRTLIGSLPYMAPEQARRRRVGPTADVYSLGLILVEILTGEQARDVTEADAVIEKARKGDIATAIDRLDHCAARHELIELALRCVRYDPRTRPADAGELLGELDALSVKDPVSRSRAWDPRTVARSRGRRQFRAATQAISDSSADGPAATSPRTWIHAAAETVFGSSKR</sequence>
<evidence type="ECO:0000256" key="6">
    <source>
        <dbReference type="SAM" id="MobiDB-lite"/>
    </source>
</evidence>
<dbReference type="CDD" id="cd14014">
    <property type="entry name" value="STKc_PknB_like"/>
    <property type="match status" value="1"/>
</dbReference>
<comment type="caution">
    <text evidence="8">The sequence shown here is derived from an EMBL/GenBank/DDBJ whole genome shotgun (WGS) entry which is preliminary data.</text>
</comment>
<accession>A0ABX1VIN0</accession>